<keyword evidence="2" id="KW-0808">Transferase</keyword>
<dbReference type="SUPFAM" id="SSF53098">
    <property type="entry name" value="Ribonuclease H-like"/>
    <property type="match status" value="1"/>
</dbReference>
<organism evidence="10 11">
    <name type="scientific">Apolygus lucorum</name>
    <name type="common">Small green plant bug</name>
    <name type="synonym">Lygocoris lucorum</name>
    <dbReference type="NCBI Taxonomy" id="248454"/>
    <lineage>
        <taxon>Eukaryota</taxon>
        <taxon>Metazoa</taxon>
        <taxon>Ecdysozoa</taxon>
        <taxon>Arthropoda</taxon>
        <taxon>Hexapoda</taxon>
        <taxon>Insecta</taxon>
        <taxon>Pterygota</taxon>
        <taxon>Neoptera</taxon>
        <taxon>Paraneoptera</taxon>
        <taxon>Hemiptera</taxon>
        <taxon>Heteroptera</taxon>
        <taxon>Panheteroptera</taxon>
        <taxon>Cimicomorpha</taxon>
        <taxon>Miridae</taxon>
        <taxon>Mirini</taxon>
        <taxon>Apolygus</taxon>
    </lineage>
</organism>
<dbReference type="GO" id="GO:0015074">
    <property type="term" value="P:DNA integration"/>
    <property type="evidence" value="ECO:0007669"/>
    <property type="project" value="InterPro"/>
</dbReference>
<dbReference type="GO" id="GO:0042575">
    <property type="term" value="C:DNA polymerase complex"/>
    <property type="evidence" value="ECO:0007669"/>
    <property type="project" value="UniProtKB-ARBA"/>
</dbReference>
<dbReference type="FunFam" id="3.10.10.10:FF:000002">
    <property type="entry name" value="Retrovirus-related Pol polyprotein from transposon 17.6-like protein"/>
    <property type="match status" value="1"/>
</dbReference>
<keyword evidence="2" id="KW-0548">Nucleotidyltransferase</keyword>
<dbReference type="Gene3D" id="3.30.420.10">
    <property type="entry name" value="Ribonuclease H-like superfamily/Ribonuclease H"/>
    <property type="match status" value="1"/>
</dbReference>
<dbReference type="InterPro" id="IPR043502">
    <property type="entry name" value="DNA/RNA_pol_sf"/>
</dbReference>
<dbReference type="PANTHER" id="PTHR37984:SF5">
    <property type="entry name" value="PROTEIN NYNRIN-LIKE"/>
    <property type="match status" value="1"/>
</dbReference>
<dbReference type="PANTHER" id="PTHR37984">
    <property type="entry name" value="PROTEIN CBG26694"/>
    <property type="match status" value="1"/>
</dbReference>
<dbReference type="Pfam" id="PF00078">
    <property type="entry name" value="RVT_1"/>
    <property type="match status" value="1"/>
</dbReference>
<dbReference type="GO" id="GO:0004519">
    <property type="term" value="F:endonuclease activity"/>
    <property type="evidence" value="ECO:0007669"/>
    <property type="project" value="UniProtKB-KW"/>
</dbReference>
<dbReference type="InterPro" id="IPR036397">
    <property type="entry name" value="RNaseH_sf"/>
</dbReference>
<gene>
    <name evidence="10" type="ORF">GE061_006036</name>
</gene>
<evidence type="ECO:0000256" key="5">
    <source>
        <dbReference type="ARBA" id="ARBA00022918"/>
    </source>
</evidence>
<dbReference type="FunFam" id="1.10.340.70:FF:000001">
    <property type="entry name" value="Retrovirus-related Pol polyprotein from transposon gypsy-like Protein"/>
    <property type="match status" value="1"/>
</dbReference>
<proteinExistence type="predicted"/>
<feature type="region of interest" description="Disordered" evidence="7">
    <location>
        <begin position="984"/>
        <end position="1005"/>
    </location>
</feature>
<dbReference type="InterPro" id="IPR041577">
    <property type="entry name" value="RT_RNaseH_2"/>
</dbReference>
<dbReference type="PROSITE" id="PS50878">
    <property type="entry name" value="RT_POL"/>
    <property type="match status" value="1"/>
</dbReference>
<feature type="domain" description="Reverse transcriptase" evidence="8">
    <location>
        <begin position="154"/>
        <end position="331"/>
    </location>
</feature>
<keyword evidence="5" id="KW-0695">RNA-directed DNA polymerase</keyword>
<dbReference type="EC" id="2.7.7.49" evidence="1"/>
<reference evidence="10" key="1">
    <citation type="journal article" date="2021" name="Mol. Ecol. Resour.">
        <title>Apolygus lucorum genome provides insights into omnivorousness and mesophyll feeding.</title>
        <authorList>
            <person name="Liu Y."/>
            <person name="Liu H."/>
            <person name="Wang H."/>
            <person name="Huang T."/>
            <person name="Liu B."/>
            <person name="Yang B."/>
            <person name="Yin L."/>
            <person name="Li B."/>
            <person name="Zhang Y."/>
            <person name="Zhang S."/>
            <person name="Jiang F."/>
            <person name="Zhang X."/>
            <person name="Ren Y."/>
            <person name="Wang B."/>
            <person name="Wang S."/>
            <person name="Lu Y."/>
            <person name="Wu K."/>
            <person name="Fan W."/>
            <person name="Wang G."/>
        </authorList>
    </citation>
    <scope>NUCLEOTIDE SEQUENCE</scope>
    <source>
        <strain evidence="10">12Hb</strain>
    </source>
</reference>
<dbReference type="Gene3D" id="3.10.20.370">
    <property type="match status" value="1"/>
</dbReference>
<comment type="caution">
    <text evidence="10">The sequence shown here is derived from an EMBL/GenBank/DDBJ whole genome shotgun (WGS) entry which is preliminary data.</text>
</comment>
<evidence type="ECO:0000256" key="3">
    <source>
        <dbReference type="ARBA" id="ARBA00022722"/>
    </source>
</evidence>
<evidence type="ECO:0000256" key="6">
    <source>
        <dbReference type="ARBA" id="ARBA00023268"/>
    </source>
</evidence>
<dbReference type="FunFam" id="3.30.420.10:FF:000032">
    <property type="entry name" value="Retrovirus-related Pol polyprotein from transposon 297-like Protein"/>
    <property type="match status" value="1"/>
</dbReference>
<dbReference type="GO" id="GO:0003676">
    <property type="term" value="F:nucleic acid binding"/>
    <property type="evidence" value="ECO:0007669"/>
    <property type="project" value="InterPro"/>
</dbReference>
<dbReference type="Pfam" id="PF17921">
    <property type="entry name" value="Integrase_H2C2"/>
    <property type="match status" value="1"/>
</dbReference>
<keyword evidence="3" id="KW-0540">Nuclease</keyword>
<dbReference type="CDD" id="cd01647">
    <property type="entry name" value="RT_LTR"/>
    <property type="match status" value="1"/>
</dbReference>
<dbReference type="InterPro" id="IPR041588">
    <property type="entry name" value="Integrase_H2C2"/>
</dbReference>
<accession>A0A8S9WUH7</accession>
<dbReference type="InterPro" id="IPR043128">
    <property type="entry name" value="Rev_trsase/Diguanyl_cyclase"/>
</dbReference>
<dbReference type="PROSITE" id="PS50994">
    <property type="entry name" value="INTEGRASE"/>
    <property type="match status" value="1"/>
</dbReference>
<protein>
    <recommendedName>
        <fullName evidence="1">RNA-directed DNA polymerase</fullName>
        <ecNumber evidence="1">2.7.7.49</ecNumber>
    </recommendedName>
</protein>
<evidence type="ECO:0000256" key="1">
    <source>
        <dbReference type="ARBA" id="ARBA00012493"/>
    </source>
</evidence>
<keyword evidence="4" id="KW-0378">Hydrolase</keyword>
<dbReference type="CDD" id="cd09274">
    <property type="entry name" value="RNase_HI_RT_Ty3"/>
    <property type="match status" value="1"/>
</dbReference>
<dbReference type="FunFam" id="3.10.20.370:FF:000001">
    <property type="entry name" value="Retrovirus-related Pol polyprotein from transposon 17.6-like protein"/>
    <property type="match status" value="1"/>
</dbReference>
<dbReference type="Pfam" id="PF00665">
    <property type="entry name" value="rve"/>
    <property type="match status" value="1"/>
</dbReference>
<dbReference type="OrthoDB" id="6382339at2759"/>
<dbReference type="FunFam" id="3.30.70.270:FF:000020">
    <property type="entry name" value="Transposon Tf2-6 polyprotein-like Protein"/>
    <property type="match status" value="1"/>
</dbReference>
<evidence type="ECO:0000259" key="8">
    <source>
        <dbReference type="PROSITE" id="PS50878"/>
    </source>
</evidence>
<name>A0A8S9WUH7_APOLU</name>
<feature type="domain" description="Integrase catalytic" evidence="9">
    <location>
        <begin position="713"/>
        <end position="872"/>
    </location>
</feature>
<dbReference type="InterPro" id="IPR001584">
    <property type="entry name" value="Integrase_cat-core"/>
</dbReference>
<dbReference type="Gene3D" id="1.10.340.70">
    <property type="match status" value="1"/>
</dbReference>
<dbReference type="GO" id="GO:0003964">
    <property type="term" value="F:RNA-directed DNA polymerase activity"/>
    <property type="evidence" value="ECO:0007669"/>
    <property type="project" value="UniProtKB-KW"/>
</dbReference>
<evidence type="ECO:0000256" key="7">
    <source>
        <dbReference type="SAM" id="MobiDB-lite"/>
    </source>
</evidence>
<keyword evidence="4" id="KW-0255">Endonuclease</keyword>
<feature type="compositionally biased region" description="Basic and acidic residues" evidence="7">
    <location>
        <begin position="990"/>
        <end position="1005"/>
    </location>
</feature>
<dbReference type="Gene3D" id="3.30.70.270">
    <property type="match status" value="2"/>
</dbReference>
<sequence length="1005" mass="114039">MEARIGRKFVTHNFLVVSIRDKGILGLDVLEKLQAQLNIPKAVMVVGEESIALKKRWQCFERVLQASINGHETQWIQKALETSALKEGTKDYDSAKAVFLKYKHIFADAGQYLGRTNVVEHAIDTGNTCPIKQAPRRIPFAQLKEVDKMLQDMIEQDVIEPSKSPWASPIVLVPKKDGTTRFCIDYRKLNAVTKKDSYALPCVQGLLDTLGGSSWFCTLDLRSGYWQVALKEEDREKTAFTLYQKGLWQFKVLPFGLCNAPATFQRLMEIVIPTDLALVYLDDIIVYGSGFDEVLKKLDLVLERLANAGLQIRPNKCNFFARETNYLGHIISGEGIRTDPIKTKAVKEWPIPVDKKQVRSFLGMCSYYRRFVKGFSEIARPLYRLTEAYTPFVWTNACQESFTTLKTAMITAPVLTYPDLQKPFILDCDASAHTIGAVLSQEVDGLEKVVAYFSKALSKSEQNYCATRRELLAAVCSVGQFHQYLYGTHFTLRTDHAALTWLTTLRNPEGQLARWLETLQTYDCTIIHRAGKRHANADGLSRRPCEKACKYCNKREEVENEVSALQFCPPTSRNQSQAHDVNIKATIELIRSGRKPAPSEIASLNPFVRQLMARWESLDVIDDQLYHKWEDSSGGFRMQWVVPPADVEHVLTECHSSPSGGHFGFWKTLAKVRLTYFWPGITNDVKAWCKICEQCQKTKGPSRRFPAPLQQTTVGGPFERMGLDILGPFPVSTRGNRYVLVAVDYFTKWPEAIAVPNQEAHTIASALVEDVFSRNGVPWEIHTDQGRNFEAKLMEEVTTILGARRTRTTPLHPQSAGLVERMNRSITKFLAMFVDEHQANWDDKLPLFLLAYRSAPHATTGYSPAQLLFGRDLHLPDTLVRPPATNPSMLTTSYALQLRTNLAKVRDFAQKNAGLKMRAQKEFFDRRAKQPPFKEGDWVWVHDPKRVRGKCPKLQPQWTGPWVVSQKKSDVLFQVKMGRKRRLLHANRLSRADVKPADGPKREGG</sequence>
<dbReference type="Proteomes" id="UP000466442">
    <property type="component" value="Unassembled WGS sequence"/>
</dbReference>
<dbReference type="InterPro" id="IPR050951">
    <property type="entry name" value="Retrovirus_Pol_polyprotein"/>
</dbReference>
<evidence type="ECO:0000313" key="11">
    <source>
        <dbReference type="Proteomes" id="UP000466442"/>
    </source>
</evidence>
<dbReference type="InterPro" id="IPR012337">
    <property type="entry name" value="RNaseH-like_sf"/>
</dbReference>
<dbReference type="InterPro" id="IPR000477">
    <property type="entry name" value="RT_dom"/>
</dbReference>
<keyword evidence="11" id="KW-1185">Reference proteome</keyword>
<dbReference type="Pfam" id="PF17919">
    <property type="entry name" value="RT_RNaseH_2"/>
    <property type="match status" value="1"/>
</dbReference>
<dbReference type="EMBL" id="WIXP02000014">
    <property type="protein sequence ID" value="KAF6199738.1"/>
    <property type="molecule type" value="Genomic_DNA"/>
</dbReference>
<evidence type="ECO:0000259" key="9">
    <source>
        <dbReference type="PROSITE" id="PS50994"/>
    </source>
</evidence>
<dbReference type="AlphaFoldDB" id="A0A8S9WUH7"/>
<dbReference type="Gene3D" id="3.10.10.10">
    <property type="entry name" value="HIV Type 1 Reverse Transcriptase, subunit A, domain 1"/>
    <property type="match status" value="1"/>
</dbReference>
<evidence type="ECO:0000256" key="4">
    <source>
        <dbReference type="ARBA" id="ARBA00022759"/>
    </source>
</evidence>
<evidence type="ECO:0000313" key="10">
    <source>
        <dbReference type="EMBL" id="KAF6199738.1"/>
    </source>
</evidence>
<dbReference type="SUPFAM" id="SSF56672">
    <property type="entry name" value="DNA/RNA polymerases"/>
    <property type="match status" value="1"/>
</dbReference>
<keyword evidence="6" id="KW-0511">Multifunctional enzyme</keyword>
<evidence type="ECO:0000256" key="2">
    <source>
        <dbReference type="ARBA" id="ARBA00022695"/>
    </source>
</evidence>